<dbReference type="AlphaFoldDB" id="A0A0F6VZ57"/>
<keyword evidence="1" id="KW-0812">Transmembrane</keyword>
<reference evidence="2 3" key="1">
    <citation type="submission" date="2015-03" db="EMBL/GenBank/DDBJ databases">
        <title>Genome assembly of Sandaracinus amylolyticus DSM 53668.</title>
        <authorList>
            <person name="Sharma G."/>
            <person name="Subramanian S."/>
        </authorList>
    </citation>
    <scope>NUCLEOTIDE SEQUENCE [LARGE SCALE GENOMIC DNA]</scope>
    <source>
        <strain evidence="2 3">DSM 53668</strain>
    </source>
</reference>
<dbReference type="OrthoDB" id="9778037at2"/>
<sequence>MKARLARFARRARDVFPLTRLGVVVVALVSLALWIGVRHVDLVLLGASAIVGVALVLGILTVVIARWRVVVALRRIDGDSALSIECGHPARTGFRLPRLRWLPGARVTWTWIAPHADLRMLEAGAWIDEEVTPRTRRWSDSLTRRIEVGDAFGLCAIAMEHVETRPVRILPSVGGLKQMHVVHTLSGGSDITHPAGSPDGERLDLRQYAPGDPIRFVLWSVFARTRELVIRTPEKALSAARRTLAYLVTGPADEPAAGAARVAVDVGALGGDWAFGADGVDAPATTRDAALEALAKSASAPHERAGSGLGAFLRRASKDGAGRAVVFVPGKPGPWLAGVVHAAKELPVDVAGRAPIEFVVCTDGVDRAKPRAGLAKLALQDRDEREIAVAHGELQQVVAELGKLRAKIVIVDRRGGHVHPAAGV</sequence>
<dbReference type="Proteomes" id="UP000034883">
    <property type="component" value="Chromosome"/>
</dbReference>
<dbReference type="RefSeq" id="WP_053230637.1">
    <property type="nucleotide sequence ID" value="NZ_CP011125.1"/>
</dbReference>
<dbReference type="EMBL" id="CP011125">
    <property type="protein sequence ID" value="AKF03171.1"/>
    <property type="molecule type" value="Genomic_DNA"/>
</dbReference>
<dbReference type="STRING" id="927083.DB32_000320"/>
<protein>
    <submittedName>
        <fullName evidence="2">Uncharacterized protein</fullName>
    </submittedName>
</protein>
<gene>
    <name evidence="2" type="ORF">DB32_000320</name>
</gene>
<keyword evidence="3" id="KW-1185">Reference proteome</keyword>
<feature type="transmembrane region" description="Helical" evidence="1">
    <location>
        <begin position="43"/>
        <end position="65"/>
    </location>
</feature>
<name>A0A0F6VZ57_9BACT</name>
<feature type="transmembrane region" description="Helical" evidence="1">
    <location>
        <begin position="21"/>
        <end position="37"/>
    </location>
</feature>
<accession>A0A0F6VZ57</accession>
<keyword evidence="1" id="KW-1133">Transmembrane helix</keyword>
<evidence type="ECO:0000256" key="1">
    <source>
        <dbReference type="SAM" id="Phobius"/>
    </source>
</evidence>
<dbReference type="KEGG" id="samy:DB32_000320"/>
<evidence type="ECO:0000313" key="2">
    <source>
        <dbReference type="EMBL" id="AKF03171.1"/>
    </source>
</evidence>
<keyword evidence="1" id="KW-0472">Membrane</keyword>
<proteinExistence type="predicted"/>
<organism evidence="2 3">
    <name type="scientific">Sandaracinus amylolyticus</name>
    <dbReference type="NCBI Taxonomy" id="927083"/>
    <lineage>
        <taxon>Bacteria</taxon>
        <taxon>Pseudomonadati</taxon>
        <taxon>Myxococcota</taxon>
        <taxon>Polyangia</taxon>
        <taxon>Polyangiales</taxon>
        <taxon>Sandaracinaceae</taxon>
        <taxon>Sandaracinus</taxon>
    </lineage>
</organism>
<evidence type="ECO:0000313" key="3">
    <source>
        <dbReference type="Proteomes" id="UP000034883"/>
    </source>
</evidence>